<dbReference type="InterPro" id="IPR007759">
    <property type="entry name" value="Asxl_HARE-HTH"/>
</dbReference>
<dbReference type="GO" id="GO:0004519">
    <property type="term" value="F:endonuclease activity"/>
    <property type="evidence" value="ECO:0007669"/>
    <property type="project" value="UniProtKB-KW"/>
</dbReference>
<dbReference type="STRING" id="93684.SAMN05421853_102126"/>
<accession>A0A1I5W4Q2</accession>
<reference evidence="4" key="1">
    <citation type="submission" date="2016-10" db="EMBL/GenBank/DDBJ databases">
        <authorList>
            <person name="Varghese N."/>
            <person name="Submissions S."/>
        </authorList>
    </citation>
    <scope>NUCLEOTIDE SEQUENCE [LARGE SCALE GENOMIC DNA]</scope>
    <source>
        <strain evidence="4">JCM 10271</strain>
    </source>
</reference>
<protein>
    <submittedName>
        <fullName evidence="3">HB1, ASXL, restriction endonuclease HTH domain</fullName>
    </submittedName>
</protein>
<dbReference type="AlphaFoldDB" id="A0A1I5W4Q2"/>
<dbReference type="EMBL" id="FOXV01000002">
    <property type="protein sequence ID" value="SFQ14718.1"/>
    <property type="molecule type" value="Genomic_DNA"/>
</dbReference>
<dbReference type="Pfam" id="PF05066">
    <property type="entry name" value="HARE-HTH"/>
    <property type="match status" value="1"/>
</dbReference>
<dbReference type="GO" id="GO:0006355">
    <property type="term" value="P:regulation of DNA-templated transcription"/>
    <property type="evidence" value="ECO:0007669"/>
    <property type="project" value="InterPro"/>
</dbReference>
<sequence>MSSYLELAETVLRLERRPLSARALLRRAYEHDLVPTHLYGQTQEKTLQARLSEDILHQRERSRFFRNSPGRFFLREFLSDSSVPPEYRREMRARRRTRDLLRNSALGVSKECVESLTDGSQMDPGATLEKLQDEHCYRYLNPREIDEEWALVWSIAVVRRRSKILTYRTGRYRDDRDSFAHKRSICFAGLVAEDDRTLFDWIGLGIVECALTAASTDLNVPIDQQNDPDNLGSMFLHEFKSLFKTYRKGRVELLALVEIIAPDWFEPAGPRLSINDLGWMDPCALNNISDFDPWSQVLLENVFGSKNAANRRQRLHSGT</sequence>
<feature type="domain" description="HTH HARE-type" evidence="2">
    <location>
        <begin position="2"/>
        <end position="77"/>
    </location>
</feature>
<keyword evidence="3" id="KW-0540">Nuclease</keyword>
<name>A0A1I5W4Q2_9RHOB</name>
<keyword evidence="3" id="KW-0255">Endonuclease</keyword>
<dbReference type="Proteomes" id="UP000243106">
    <property type="component" value="Unassembled WGS sequence"/>
</dbReference>
<evidence type="ECO:0000259" key="2">
    <source>
        <dbReference type="PROSITE" id="PS51913"/>
    </source>
</evidence>
<evidence type="ECO:0000313" key="4">
    <source>
        <dbReference type="Proteomes" id="UP000243106"/>
    </source>
</evidence>
<evidence type="ECO:0000256" key="1">
    <source>
        <dbReference type="ARBA" id="ARBA00023163"/>
    </source>
</evidence>
<gene>
    <name evidence="3" type="ORF">SAMN05421853_102126</name>
</gene>
<organism evidence="3 4">
    <name type="scientific">Roseivivax halotolerans</name>
    <dbReference type="NCBI Taxonomy" id="93684"/>
    <lineage>
        <taxon>Bacteria</taxon>
        <taxon>Pseudomonadati</taxon>
        <taxon>Pseudomonadota</taxon>
        <taxon>Alphaproteobacteria</taxon>
        <taxon>Rhodobacterales</taxon>
        <taxon>Roseobacteraceae</taxon>
        <taxon>Roseivivax</taxon>
    </lineage>
</organism>
<evidence type="ECO:0000313" key="3">
    <source>
        <dbReference type="EMBL" id="SFQ14718.1"/>
    </source>
</evidence>
<dbReference type="PROSITE" id="PS51913">
    <property type="entry name" value="HTH_HARE"/>
    <property type="match status" value="1"/>
</dbReference>
<keyword evidence="4" id="KW-1185">Reference proteome</keyword>
<keyword evidence="1" id="KW-0804">Transcription</keyword>
<keyword evidence="3" id="KW-0378">Hydrolase</keyword>
<proteinExistence type="predicted"/>
<dbReference type="RefSeq" id="WP_093009408.1">
    <property type="nucleotide sequence ID" value="NZ_FOXV01000002.1"/>
</dbReference>